<dbReference type="Proteomes" id="UP000292110">
    <property type="component" value="Unassembled WGS sequence"/>
</dbReference>
<dbReference type="EMBL" id="SGIM01000006">
    <property type="protein sequence ID" value="RZF52661.1"/>
    <property type="molecule type" value="Genomic_DNA"/>
</dbReference>
<feature type="chain" id="PRO_5020651539" evidence="1">
    <location>
        <begin position="32"/>
        <end position="820"/>
    </location>
</feature>
<evidence type="ECO:0000256" key="1">
    <source>
        <dbReference type="SAM" id="SignalP"/>
    </source>
</evidence>
<evidence type="ECO:0000313" key="3">
    <source>
        <dbReference type="EMBL" id="RZF52661.1"/>
    </source>
</evidence>
<feature type="domain" description="DUF6160" evidence="2">
    <location>
        <begin position="16"/>
        <end position="84"/>
    </location>
</feature>
<keyword evidence="4" id="KW-1185">Reference proteome</keyword>
<dbReference type="RefSeq" id="WP_130162058.1">
    <property type="nucleotide sequence ID" value="NZ_SGIM01000006.1"/>
</dbReference>
<evidence type="ECO:0000259" key="2">
    <source>
        <dbReference type="Pfam" id="PF19657"/>
    </source>
</evidence>
<name>A0A4Q6X908_9GAMM</name>
<reference evidence="3 4" key="1">
    <citation type="submission" date="2019-02" db="EMBL/GenBank/DDBJ databases">
        <title>The draft genome of Acinetobacter halotolerans strain JCM 31009.</title>
        <authorList>
            <person name="Qin J."/>
            <person name="Feng Y."/>
            <person name="Nemec A."/>
            <person name="Zong Z."/>
        </authorList>
    </citation>
    <scope>NUCLEOTIDE SEQUENCE [LARGE SCALE GENOMIC DNA]</scope>
    <source>
        <strain evidence="3 4">JCM 31009</strain>
    </source>
</reference>
<accession>A0A4Q6X908</accession>
<sequence>MKKNNQNHNVAYFALNTLAASLLMISHSAYAMQSLDDSALRQVNGQDGISINTSFDEVNVKQLYWEDDAGRGSASATNNKLRAVAEDFKIAQSNSSSLTPGTSYKINSGSHADGKVGLDLSIATNPSLITIDKFKICDTEASQTCSDPIGNMAIQTSSVINIDFNTRDGLFSKTGQSTLKLGVNNANIYLGQTDVNNELNQLILKNLNFNFFGKGVMFIDAVEGFKLQTNADGVGKAGLATTPSSTYGYVDFIRAPDAATSSLIAGSYTDLTNAGLNLEFMLNKNVSKTDPYAINQLTKSPQGANGLIRVGASGRMVNGFLQLRGISSEGKNNPVYGTNYGNPDGTNILGQAKSGSNVIGNTGIGFRMGADFTIDNDSMLGSDGKATTLEIGGAGLNTYGFEFGNLTGLQQGTRGSFNSGNVYINLADTKSVYLPANYAFQTSRFGDNSTLTTDADYIQNIHTGTASTNPYSLLIAVRGAEFQALSKRGRFTNSARTNDTFGQTVPNIAERTNNQWGLALPFYGLNANMAMFGTTVDASKVYYYQVGGTQGTAVGTGQTPRLGFSLAMNTYGIDRDVGNNNAKLGNKTTSILVIDGATDYYMGLRNIDMLMKGTGSIGVEKGSMNVSLEDMLIVMAAEVAAGYLPGATYKSCLTSPISACSNGSSAPNNNFANENDVLFGLKLRLGGNMNFSLIPNSEYKADGTGNRLNVVGDFQLTGDKNTIQISDPIDKSTIGLDNITGKVAFDNAIVIAPKGGQNGADGVVSFNADLTFNPQRTTDGVLRIRDINLYPPQTGTGARLGEMAITGGRLSSQFSIMPRN</sequence>
<gene>
    <name evidence="3" type="ORF">EXE30_08810</name>
</gene>
<feature type="signal peptide" evidence="1">
    <location>
        <begin position="1"/>
        <end position="31"/>
    </location>
</feature>
<evidence type="ECO:0000313" key="4">
    <source>
        <dbReference type="Proteomes" id="UP000292110"/>
    </source>
</evidence>
<dbReference type="AlphaFoldDB" id="A0A4Q6X908"/>
<dbReference type="Pfam" id="PF19657">
    <property type="entry name" value="DUF6160"/>
    <property type="match status" value="1"/>
</dbReference>
<proteinExistence type="predicted"/>
<dbReference type="InterPro" id="IPR046158">
    <property type="entry name" value="DUF6160"/>
</dbReference>
<keyword evidence="1" id="KW-0732">Signal</keyword>
<organism evidence="3 4">
    <name type="scientific">Acinetobacter halotolerans</name>
    <dbReference type="NCBI Taxonomy" id="1752076"/>
    <lineage>
        <taxon>Bacteria</taxon>
        <taxon>Pseudomonadati</taxon>
        <taxon>Pseudomonadota</taxon>
        <taxon>Gammaproteobacteria</taxon>
        <taxon>Moraxellales</taxon>
        <taxon>Moraxellaceae</taxon>
        <taxon>Acinetobacter</taxon>
    </lineage>
</organism>
<comment type="caution">
    <text evidence="3">The sequence shown here is derived from an EMBL/GenBank/DDBJ whole genome shotgun (WGS) entry which is preliminary data.</text>
</comment>
<protein>
    <submittedName>
        <fullName evidence="3">Heme utilization protein</fullName>
    </submittedName>
</protein>